<dbReference type="RefSeq" id="WP_111360045.1">
    <property type="nucleotide sequence ID" value="NZ_NHSK01000051.1"/>
</dbReference>
<accession>A0A327JZP3</accession>
<dbReference type="InterPro" id="IPR010982">
    <property type="entry name" value="Lambda_DNA-bd_dom_sf"/>
</dbReference>
<keyword evidence="8" id="KW-1185">Reference proteome</keyword>
<comment type="similarity">
    <text evidence="1">Belongs to the ner transcriptional regulatory family.</text>
</comment>
<evidence type="ECO:0000259" key="6">
    <source>
        <dbReference type="Pfam" id="PF13693"/>
    </source>
</evidence>
<comment type="caution">
    <text evidence="7">The sequence shown here is derived from an EMBL/GenBank/DDBJ whole genome shotgun (WGS) entry which is preliminary data.</text>
</comment>
<dbReference type="AlphaFoldDB" id="A0A327JZP3"/>
<sequence>MRRRRTWDRHAIKAEVHRRGLTLIGISLAAGLEPSACGVALRRRNVRGERAIAAALGVEPSVLWPERYRGGPVSPRKRTRLDTAPSSQIPACLSTARRGS</sequence>
<reference evidence="7 8" key="1">
    <citation type="submission" date="2017-07" db="EMBL/GenBank/DDBJ databases">
        <title>Draft Genome Sequences of Select Purple Nonsulfur Bacteria.</title>
        <authorList>
            <person name="Lasarre B."/>
            <person name="Mckinlay J.B."/>
        </authorList>
    </citation>
    <scope>NUCLEOTIDE SEQUENCE [LARGE SCALE GENOMIC DNA]</scope>
    <source>
        <strain evidence="7 8">DSM 11907</strain>
    </source>
</reference>
<feature type="domain" description="Ner winged helix-turn-helix DNA-binding" evidence="6">
    <location>
        <begin position="7"/>
        <end position="71"/>
    </location>
</feature>
<name>A0A327JZP3_9BRAD</name>
<dbReference type="InterPro" id="IPR038722">
    <property type="entry name" value="Ner_HTH_dom"/>
</dbReference>
<dbReference type="Pfam" id="PF13693">
    <property type="entry name" value="HTH_35"/>
    <property type="match status" value="1"/>
</dbReference>
<keyword evidence="4" id="KW-0804">Transcription</keyword>
<organism evidence="7 8">
    <name type="scientific">Rhodoplanes elegans</name>
    <dbReference type="NCBI Taxonomy" id="29408"/>
    <lineage>
        <taxon>Bacteria</taxon>
        <taxon>Pseudomonadati</taxon>
        <taxon>Pseudomonadota</taxon>
        <taxon>Alphaproteobacteria</taxon>
        <taxon>Hyphomicrobiales</taxon>
        <taxon>Nitrobacteraceae</taxon>
        <taxon>Rhodoplanes</taxon>
    </lineage>
</organism>
<feature type="region of interest" description="Disordered" evidence="5">
    <location>
        <begin position="67"/>
        <end position="100"/>
    </location>
</feature>
<evidence type="ECO:0000256" key="1">
    <source>
        <dbReference type="ARBA" id="ARBA00006157"/>
    </source>
</evidence>
<evidence type="ECO:0000256" key="3">
    <source>
        <dbReference type="ARBA" id="ARBA00023125"/>
    </source>
</evidence>
<proteinExistence type="inferred from homology"/>
<evidence type="ECO:0000256" key="4">
    <source>
        <dbReference type="ARBA" id="ARBA00023163"/>
    </source>
</evidence>
<dbReference type="SUPFAM" id="SSF47413">
    <property type="entry name" value="lambda repressor-like DNA-binding domains"/>
    <property type="match status" value="1"/>
</dbReference>
<protein>
    <submittedName>
        <fullName evidence="7">Nlp family transcriptional regulator</fullName>
    </submittedName>
</protein>
<dbReference type="Gene3D" id="1.10.260.40">
    <property type="entry name" value="lambda repressor-like DNA-binding domains"/>
    <property type="match status" value="1"/>
</dbReference>
<evidence type="ECO:0000256" key="5">
    <source>
        <dbReference type="SAM" id="MobiDB-lite"/>
    </source>
</evidence>
<dbReference type="GO" id="GO:0003677">
    <property type="term" value="F:DNA binding"/>
    <property type="evidence" value="ECO:0007669"/>
    <property type="project" value="UniProtKB-KW"/>
</dbReference>
<keyword evidence="3" id="KW-0238">DNA-binding</keyword>
<dbReference type="EMBL" id="NPEU01000542">
    <property type="protein sequence ID" value="RAI31023.1"/>
    <property type="molecule type" value="Genomic_DNA"/>
</dbReference>
<keyword evidence="2" id="KW-0805">Transcription regulation</keyword>
<gene>
    <name evidence="7" type="ORF">CH338_26595</name>
</gene>
<dbReference type="OrthoDB" id="531446at2"/>
<evidence type="ECO:0000256" key="2">
    <source>
        <dbReference type="ARBA" id="ARBA00023015"/>
    </source>
</evidence>
<evidence type="ECO:0000313" key="8">
    <source>
        <dbReference type="Proteomes" id="UP000248863"/>
    </source>
</evidence>
<evidence type="ECO:0000313" key="7">
    <source>
        <dbReference type="EMBL" id="RAI31023.1"/>
    </source>
</evidence>
<dbReference type="Proteomes" id="UP000248863">
    <property type="component" value="Unassembled WGS sequence"/>
</dbReference>